<dbReference type="AlphaFoldDB" id="B8FCS1"/>
<protein>
    <recommendedName>
        <fullName evidence="3">Major capsid protein</fullName>
    </recommendedName>
</protein>
<dbReference type="eggNOG" id="ENOG502ZB2Y">
    <property type="taxonomic scope" value="Bacteria"/>
</dbReference>
<name>B8FCS1_DESAL</name>
<keyword evidence="2" id="KW-1185">Reference proteome</keyword>
<organism evidence="1 2">
    <name type="scientific">Desulfatibacillum aliphaticivorans</name>
    <dbReference type="NCBI Taxonomy" id="218208"/>
    <lineage>
        <taxon>Bacteria</taxon>
        <taxon>Pseudomonadati</taxon>
        <taxon>Thermodesulfobacteriota</taxon>
        <taxon>Desulfobacteria</taxon>
        <taxon>Desulfobacterales</taxon>
        <taxon>Desulfatibacillaceae</taxon>
        <taxon>Desulfatibacillum</taxon>
    </lineage>
</organism>
<gene>
    <name evidence="1" type="ordered locus">Dalk_4556</name>
</gene>
<dbReference type="HOGENOM" id="CLU_063872_0_0_7"/>
<evidence type="ECO:0008006" key="3">
    <source>
        <dbReference type="Google" id="ProtNLM"/>
    </source>
</evidence>
<dbReference type="RefSeq" id="WP_015949273.1">
    <property type="nucleotide sequence ID" value="NC_011768.1"/>
</dbReference>
<dbReference type="InterPro" id="IPR025267">
    <property type="entry name" value="ORF017-like"/>
</dbReference>
<dbReference type="Pfam" id="PF13252">
    <property type="entry name" value="Phage_capsid_3"/>
    <property type="match status" value="1"/>
</dbReference>
<proteinExistence type="predicted"/>
<dbReference type="Proteomes" id="UP000000739">
    <property type="component" value="Chromosome"/>
</dbReference>
<dbReference type="KEGG" id="dal:Dalk_4556"/>
<dbReference type="EMBL" id="CP001322">
    <property type="protein sequence ID" value="ACL06234.1"/>
    <property type="molecule type" value="Genomic_DNA"/>
</dbReference>
<reference evidence="1 2" key="1">
    <citation type="journal article" date="2012" name="Environ. Microbiol.">
        <title>The genome sequence of Desulfatibacillum alkenivorans AK-01: a blueprint for anaerobic alkane oxidation.</title>
        <authorList>
            <person name="Callaghan A.V."/>
            <person name="Morris B.E."/>
            <person name="Pereira I.A."/>
            <person name="McInerney M.J."/>
            <person name="Austin R.N."/>
            <person name="Groves J.T."/>
            <person name="Kukor J.J."/>
            <person name="Suflita J.M."/>
            <person name="Young L.Y."/>
            <person name="Zylstra G.J."/>
            <person name="Wawrik B."/>
        </authorList>
    </citation>
    <scope>NUCLEOTIDE SEQUENCE [LARGE SCALE GENOMIC DNA]</scope>
    <source>
        <strain evidence="1 2">AK-01</strain>
    </source>
</reference>
<sequence>MNTEFGVNSPQAVKYWSDLTMREALKHTMLMRFVGKSKRSVIQKIDDLESSAGDTIKYDLLLQATGAGVTGDNRLEGNEEALVYEQDSVVVDQIRHAHSFRKMSQQRTLHDLRSDAKENLSDWLYGWLDNLLFRNLCGDTTVSHGQAASAPDTDHYILAGSATKTGVIATDEGNLDSNDVITLSDLDKCKELAGAPDSDEIPIRPVNINGQDMYVVILHDYSVYDLRLDTANASTITWPEIQMNAALRGPKNPIFTGALGIYNNMILHQSSRIYSPIANVRRNLFLGAQAGVLAWANAYKPIDGKAFKANQYAKWVERLGDYDNEKGISVGTTVGMKSCRFNSKDFGKIVLPTYAAKHSG</sequence>
<dbReference type="NCBIfam" id="TIGR04387">
    <property type="entry name" value="capsid_maj_N4"/>
    <property type="match status" value="1"/>
</dbReference>
<accession>B8FCS1</accession>
<evidence type="ECO:0000313" key="1">
    <source>
        <dbReference type="EMBL" id="ACL06234.1"/>
    </source>
</evidence>
<evidence type="ECO:0000313" key="2">
    <source>
        <dbReference type="Proteomes" id="UP000000739"/>
    </source>
</evidence>